<dbReference type="PROSITE" id="PS50039">
    <property type="entry name" value="FORK_HEAD_3"/>
    <property type="match status" value="1"/>
</dbReference>
<dbReference type="PROSITE" id="PS00657">
    <property type="entry name" value="FORK_HEAD_1"/>
    <property type="match status" value="1"/>
</dbReference>
<reference evidence="6 7" key="1">
    <citation type="submission" date="2020-11" db="EMBL/GenBank/DDBJ databases">
        <authorList>
            <person name="Wallbank WR R."/>
            <person name="Pardo Diaz C."/>
            <person name="Kozak K."/>
            <person name="Martin S."/>
            <person name="Jiggins C."/>
            <person name="Moest M."/>
            <person name="Warren A I."/>
            <person name="Generalovic N T."/>
            <person name="Byers J.R.P. K."/>
            <person name="Montejo-Kovacevich G."/>
            <person name="Yen C E."/>
        </authorList>
    </citation>
    <scope>NUCLEOTIDE SEQUENCE [LARGE SCALE GENOMIC DNA]</scope>
</reference>
<dbReference type="GO" id="GO:0003700">
    <property type="term" value="F:DNA-binding transcription factor activity"/>
    <property type="evidence" value="ECO:0007669"/>
    <property type="project" value="InterPro"/>
</dbReference>
<feature type="DNA-binding region" description="Fork-head" evidence="3">
    <location>
        <begin position="103"/>
        <end position="197"/>
    </location>
</feature>
<dbReference type="InterPro" id="IPR036390">
    <property type="entry name" value="WH_DNA-bd_sf"/>
</dbReference>
<feature type="compositionally biased region" description="Basic and acidic residues" evidence="4">
    <location>
        <begin position="46"/>
        <end position="62"/>
    </location>
</feature>
<evidence type="ECO:0000259" key="5">
    <source>
        <dbReference type="PROSITE" id="PS50039"/>
    </source>
</evidence>
<gene>
    <name evidence="6" type="ORF">HERILL_LOCUS2593</name>
</gene>
<keyword evidence="7" id="KW-1185">Reference proteome</keyword>
<organism evidence="6 7">
    <name type="scientific">Hermetia illucens</name>
    <name type="common">Black soldier fly</name>
    <dbReference type="NCBI Taxonomy" id="343691"/>
    <lineage>
        <taxon>Eukaryota</taxon>
        <taxon>Metazoa</taxon>
        <taxon>Ecdysozoa</taxon>
        <taxon>Arthropoda</taxon>
        <taxon>Hexapoda</taxon>
        <taxon>Insecta</taxon>
        <taxon>Pterygota</taxon>
        <taxon>Neoptera</taxon>
        <taxon>Endopterygota</taxon>
        <taxon>Diptera</taxon>
        <taxon>Brachycera</taxon>
        <taxon>Stratiomyomorpha</taxon>
        <taxon>Stratiomyidae</taxon>
        <taxon>Hermetiinae</taxon>
        <taxon>Hermetia</taxon>
    </lineage>
</organism>
<name>A0A7R8UET3_HERIL</name>
<evidence type="ECO:0000256" key="3">
    <source>
        <dbReference type="PROSITE-ProRule" id="PRU00089"/>
    </source>
</evidence>
<dbReference type="InterPro" id="IPR047208">
    <property type="entry name" value="FOXG1"/>
</dbReference>
<dbReference type="InterPro" id="IPR036388">
    <property type="entry name" value="WH-like_DNA-bd_sf"/>
</dbReference>
<dbReference type="OrthoDB" id="9926427at2759"/>
<evidence type="ECO:0000256" key="2">
    <source>
        <dbReference type="ARBA" id="ARBA00023125"/>
    </source>
</evidence>
<sequence>MEHQVTEANKKPFFSSFSIDAILSHDLKNQAVISYDELQQSIVNYNEDRSVSDGDSIRDCDSQPRMADSPMSSDMDDNKSEEGEDSQKGSDEEADKNSASAEKPTYSYNALIMMAIKDSPQRRLTLNGIYSYIISRFPYYKKNRQGWQNSIRHNLSLNKCFVKVARNYDDPGKGNYWMLDPCADDVFIGETTGKLRRKNPGSSSRSKLVALRHSMYPMMQGFPTYNNFAYPTATAAAVAAQQHLLLATYGRHSPYAPNYAPQNPYVNNVNPYMVTGNNFQQGQNFGNGTAPYTSDLLQRIQYQQFLQRQGRES</sequence>
<dbReference type="InterPro" id="IPR030456">
    <property type="entry name" value="TF_fork_head_CS_2"/>
</dbReference>
<feature type="domain" description="Fork-head" evidence="5">
    <location>
        <begin position="103"/>
        <end position="197"/>
    </location>
</feature>
<evidence type="ECO:0000256" key="4">
    <source>
        <dbReference type="SAM" id="MobiDB-lite"/>
    </source>
</evidence>
<dbReference type="SMART" id="SM00339">
    <property type="entry name" value="FH"/>
    <property type="match status" value="1"/>
</dbReference>
<dbReference type="Pfam" id="PF00250">
    <property type="entry name" value="Forkhead"/>
    <property type="match status" value="1"/>
</dbReference>
<keyword evidence="1" id="KW-0217">Developmental protein</keyword>
<feature type="region of interest" description="Disordered" evidence="4">
    <location>
        <begin position="46"/>
        <end position="102"/>
    </location>
</feature>
<accession>A0A7R8UET3</accession>
<evidence type="ECO:0000313" key="6">
    <source>
        <dbReference type="EMBL" id="CAD7079373.1"/>
    </source>
</evidence>
<dbReference type="EMBL" id="LR899009">
    <property type="protein sequence ID" value="CAD7079373.1"/>
    <property type="molecule type" value="Genomic_DNA"/>
</dbReference>
<dbReference type="InterPro" id="IPR001766">
    <property type="entry name" value="Fork_head_dom"/>
</dbReference>
<dbReference type="PANTHER" id="PTHR46617">
    <property type="entry name" value="FORKHEAD BOX PROTEIN G1"/>
    <property type="match status" value="1"/>
</dbReference>
<dbReference type="GO" id="GO:0005634">
    <property type="term" value="C:nucleus"/>
    <property type="evidence" value="ECO:0007669"/>
    <property type="project" value="UniProtKB-SubCell"/>
</dbReference>
<evidence type="ECO:0000313" key="7">
    <source>
        <dbReference type="Proteomes" id="UP000594454"/>
    </source>
</evidence>
<dbReference type="InParanoid" id="A0A7R8UET3"/>
<dbReference type="InterPro" id="IPR018122">
    <property type="entry name" value="TF_fork_head_CS_1"/>
</dbReference>
<comment type="subcellular location">
    <subcellularLocation>
        <location evidence="3">Nucleus</location>
    </subcellularLocation>
</comment>
<dbReference type="PRINTS" id="PR00053">
    <property type="entry name" value="FORKHEAD"/>
</dbReference>
<keyword evidence="2 3" id="KW-0238">DNA-binding</keyword>
<dbReference type="AlphaFoldDB" id="A0A7R8UET3"/>
<dbReference type="FunFam" id="1.10.10.10:FF:000135">
    <property type="entry name" value="forkhead box protein G1"/>
    <property type="match status" value="1"/>
</dbReference>
<keyword evidence="3" id="KW-0539">Nucleus</keyword>
<feature type="compositionally biased region" description="Basic and acidic residues" evidence="4">
    <location>
        <begin position="76"/>
        <end position="91"/>
    </location>
</feature>
<dbReference type="Gene3D" id="1.10.10.10">
    <property type="entry name" value="Winged helix-like DNA-binding domain superfamily/Winged helix DNA-binding domain"/>
    <property type="match status" value="1"/>
</dbReference>
<evidence type="ECO:0000256" key="1">
    <source>
        <dbReference type="ARBA" id="ARBA00022473"/>
    </source>
</evidence>
<protein>
    <recommendedName>
        <fullName evidence="5">Fork-head domain-containing protein</fullName>
    </recommendedName>
</protein>
<dbReference type="Proteomes" id="UP000594454">
    <property type="component" value="Chromosome 1"/>
</dbReference>
<proteinExistence type="predicted"/>
<dbReference type="GO" id="GO:1990837">
    <property type="term" value="F:sequence-specific double-stranded DNA binding"/>
    <property type="evidence" value="ECO:0007669"/>
    <property type="project" value="TreeGrafter"/>
</dbReference>
<dbReference type="SUPFAM" id="SSF46785">
    <property type="entry name" value="Winged helix' DNA-binding domain"/>
    <property type="match status" value="1"/>
</dbReference>
<dbReference type="PANTHER" id="PTHR46617:SF3">
    <property type="entry name" value="FORKHEAD BOX PROTEIN G1"/>
    <property type="match status" value="1"/>
</dbReference>
<dbReference type="PROSITE" id="PS00658">
    <property type="entry name" value="FORK_HEAD_2"/>
    <property type="match status" value="1"/>
</dbReference>
<dbReference type="GO" id="GO:0006357">
    <property type="term" value="P:regulation of transcription by RNA polymerase II"/>
    <property type="evidence" value="ECO:0007669"/>
    <property type="project" value="TreeGrafter"/>
</dbReference>